<dbReference type="EMBL" id="JARPUR010000004">
    <property type="protein sequence ID" value="KAK4878401.1"/>
    <property type="molecule type" value="Genomic_DNA"/>
</dbReference>
<evidence type="ECO:0008006" key="16">
    <source>
        <dbReference type="Google" id="ProtNLM"/>
    </source>
</evidence>
<keyword evidence="8 12" id="KW-0406">Ion transport</keyword>
<comment type="subcellular location">
    <subcellularLocation>
        <location evidence="1">Membrane</location>
        <topology evidence="1">Multi-pass membrane protein</topology>
    </subcellularLocation>
</comment>
<proteinExistence type="inferred from homology"/>
<reference evidence="15" key="1">
    <citation type="submission" date="2023-01" db="EMBL/GenBank/DDBJ databases">
        <title>Key to firefly adult light organ development and bioluminescence: homeobox transcription factors regulate luciferase expression and transportation to peroxisome.</title>
        <authorList>
            <person name="Fu X."/>
        </authorList>
    </citation>
    <scope>NUCLEOTIDE SEQUENCE [LARGE SCALE GENOMIC DNA]</scope>
</reference>
<evidence type="ECO:0000313" key="15">
    <source>
        <dbReference type="Proteomes" id="UP001353858"/>
    </source>
</evidence>
<dbReference type="Proteomes" id="UP001353858">
    <property type="component" value="Unassembled WGS sequence"/>
</dbReference>
<evidence type="ECO:0000256" key="11">
    <source>
        <dbReference type="ARBA" id="ARBA00023303"/>
    </source>
</evidence>
<protein>
    <recommendedName>
        <fullName evidence="16">Sodium channel protein Nach</fullName>
    </recommendedName>
</protein>
<dbReference type="Gene3D" id="1.10.287.820">
    <property type="entry name" value="Acid-sensing ion channel domain"/>
    <property type="match status" value="1"/>
</dbReference>
<dbReference type="Gene3D" id="1.10.287.770">
    <property type="entry name" value="YojJ-like"/>
    <property type="match status" value="1"/>
</dbReference>
<keyword evidence="5 12" id="KW-0812">Transmembrane</keyword>
<evidence type="ECO:0000256" key="6">
    <source>
        <dbReference type="ARBA" id="ARBA00022989"/>
    </source>
</evidence>
<organism evidence="14 15">
    <name type="scientific">Aquatica leii</name>
    <dbReference type="NCBI Taxonomy" id="1421715"/>
    <lineage>
        <taxon>Eukaryota</taxon>
        <taxon>Metazoa</taxon>
        <taxon>Ecdysozoa</taxon>
        <taxon>Arthropoda</taxon>
        <taxon>Hexapoda</taxon>
        <taxon>Insecta</taxon>
        <taxon>Pterygota</taxon>
        <taxon>Neoptera</taxon>
        <taxon>Endopterygota</taxon>
        <taxon>Coleoptera</taxon>
        <taxon>Polyphaga</taxon>
        <taxon>Elateriformia</taxon>
        <taxon>Elateroidea</taxon>
        <taxon>Lampyridae</taxon>
        <taxon>Luciolinae</taxon>
        <taxon>Aquatica</taxon>
    </lineage>
</organism>
<keyword evidence="3 12" id="KW-0813">Transport</keyword>
<feature type="transmembrane region" description="Helical" evidence="13">
    <location>
        <begin position="388"/>
        <end position="416"/>
    </location>
</feature>
<evidence type="ECO:0000256" key="5">
    <source>
        <dbReference type="ARBA" id="ARBA00022692"/>
    </source>
</evidence>
<dbReference type="FunFam" id="1.10.287.770:FF:000012">
    <property type="entry name" value="Pickpocket 10"/>
    <property type="match status" value="1"/>
</dbReference>
<keyword evidence="11 12" id="KW-0407">Ion channel</keyword>
<accession>A0AAN7S8R6</accession>
<dbReference type="Pfam" id="PF00858">
    <property type="entry name" value="ASC"/>
    <property type="match status" value="1"/>
</dbReference>
<comment type="similarity">
    <text evidence="2 12">Belongs to the amiloride-sensitive sodium channel (TC 1.A.6) family.</text>
</comment>
<gene>
    <name evidence="14" type="ORF">RN001_010907</name>
</gene>
<dbReference type="GO" id="GO:0005886">
    <property type="term" value="C:plasma membrane"/>
    <property type="evidence" value="ECO:0007669"/>
    <property type="project" value="TreeGrafter"/>
</dbReference>
<evidence type="ECO:0000256" key="10">
    <source>
        <dbReference type="ARBA" id="ARBA00023201"/>
    </source>
</evidence>
<dbReference type="PANTHER" id="PTHR11690:SF175">
    <property type="entry name" value="PICKPOCKET 13-RELATED"/>
    <property type="match status" value="1"/>
</dbReference>
<evidence type="ECO:0000256" key="12">
    <source>
        <dbReference type="RuleBase" id="RU000679"/>
    </source>
</evidence>
<dbReference type="PANTHER" id="PTHR11690">
    <property type="entry name" value="AMILORIDE-SENSITIVE SODIUM CHANNEL-RELATED"/>
    <property type="match status" value="1"/>
</dbReference>
<evidence type="ECO:0000256" key="9">
    <source>
        <dbReference type="ARBA" id="ARBA00023136"/>
    </source>
</evidence>
<evidence type="ECO:0000313" key="14">
    <source>
        <dbReference type="EMBL" id="KAK4878401.1"/>
    </source>
</evidence>
<dbReference type="InterPro" id="IPR001873">
    <property type="entry name" value="ENaC"/>
</dbReference>
<keyword evidence="9 13" id="KW-0472">Membrane</keyword>
<keyword evidence="10 12" id="KW-0739">Sodium transport</keyword>
<keyword evidence="15" id="KW-1185">Reference proteome</keyword>
<evidence type="ECO:0000256" key="8">
    <source>
        <dbReference type="ARBA" id="ARBA00023065"/>
    </source>
</evidence>
<keyword evidence="7" id="KW-0915">Sodium</keyword>
<name>A0AAN7S8R6_9COLE</name>
<evidence type="ECO:0000256" key="13">
    <source>
        <dbReference type="SAM" id="Phobius"/>
    </source>
</evidence>
<evidence type="ECO:0000256" key="4">
    <source>
        <dbReference type="ARBA" id="ARBA00022461"/>
    </source>
</evidence>
<evidence type="ECO:0000256" key="3">
    <source>
        <dbReference type="ARBA" id="ARBA00022448"/>
    </source>
</evidence>
<keyword evidence="6 13" id="KW-1133">Transmembrane helix</keyword>
<evidence type="ECO:0000256" key="7">
    <source>
        <dbReference type="ARBA" id="ARBA00023053"/>
    </source>
</evidence>
<keyword evidence="4 12" id="KW-0894">Sodium channel</keyword>
<evidence type="ECO:0000256" key="1">
    <source>
        <dbReference type="ARBA" id="ARBA00004141"/>
    </source>
</evidence>
<comment type="caution">
    <text evidence="14">The sequence shown here is derived from an EMBL/GenBank/DDBJ whole genome shotgun (WGS) entry which is preliminary data.</text>
</comment>
<dbReference type="GO" id="GO:0015280">
    <property type="term" value="F:ligand-gated sodium channel activity"/>
    <property type="evidence" value="ECO:0007669"/>
    <property type="project" value="TreeGrafter"/>
</dbReference>
<evidence type="ECO:0000256" key="2">
    <source>
        <dbReference type="ARBA" id="ARBA00007193"/>
    </source>
</evidence>
<sequence length="438" mass="50634">MTSAIREYLLNTSFHGVRYLAERDRHWTERVFWLTCCVLSWFASGLLMKASWYDFQNNAISFVVETNFLDWNTSFPAVAVCETENQDNIATTTDALFGDPHDYNIDEMINELVFFRGLSYYLLQLCGPNTDPHPQCITSNFSQFQSYVRTPCSKLFKKCMWNQVEFDCCTYFSKLDTELGTCYPHYKMISNVRIGPGTFYVELYGFNNVYPMSQYDVPTLITSQADVIQISPNIHFRRFISFKEIVNQPEVRDVSLAQRNCRFAEESYLDVYKYYSYSACNVQCRKEAQISMCNCTHHYMPNTSVSQQCNLLGIECLNKHYNDLAVLKAHWTNRPGLVCSCIPSCTDIEMTVIRDEKFGIYEDLGIVEIALERLPSERFKRNVVRGKLDLVVSMGGSVGLFVGASILSFVEIIYFFTLRVANTRNNKNSQDFTFPYVN</sequence>
<dbReference type="AlphaFoldDB" id="A0AAN7S8R6"/>